<name>A0A2M7Q950_9BACT</name>
<gene>
    <name evidence="2" type="ORF">COY93_04025</name>
</gene>
<evidence type="ECO:0000256" key="1">
    <source>
        <dbReference type="SAM" id="MobiDB-lite"/>
    </source>
</evidence>
<reference evidence="3" key="1">
    <citation type="submission" date="2017-09" db="EMBL/GenBank/DDBJ databases">
        <title>Depth-based differentiation of microbial function through sediment-hosted aquifers and enrichment of novel symbionts in the deep terrestrial subsurface.</title>
        <authorList>
            <person name="Probst A.J."/>
            <person name="Ladd B."/>
            <person name="Jarett J.K."/>
            <person name="Geller-Mcgrath D.E."/>
            <person name="Sieber C.M.K."/>
            <person name="Emerson J.B."/>
            <person name="Anantharaman K."/>
            <person name="Thomas B.C."/>
            <person name="Malmstrom R."/>
            <person name="Stieglmeier M."/>
            <person name="Klingl A."/>
            <person name="Woyke T."/>
            <person name="Ryan C.M."/>
            <person name="Banfield J.F."/>
        </authorList>
    </citation>
    <scope>NUCLEOTIDE SEQUENCE [LARGE SCALE GENOMIC DNA]</scope>
</reference>
<sequence length="89" mass="9516">MALTKICEQCDMEMRLIPAGISKAKNKPYSAFWTCDKRTGGCGATANAEGENSAAPAAQSRSAANATAQPDRLASIESKLDRILELLER</sequence>
<evidence type="ECO:0000313" key="3">
    <source>
        <dbReference type="Proteomes" id="UP000230973"/>
    </source>
</evidence>
<dbReference type="AlphaFoldDB" id="A0A2M7Q950"/>
<feature type="compositionally biased region" description="Low complexity" evidence="1">
    <location>
        <begin position="53"/>
        <end position="68"/>
    </location>
</feature>
<organism evidence="2 3">
    <name type="scientific">Candidatus Uhrbacteria bacterium CG_4_10_14_0_8_um_filter_58_22</name>
    <dbReference type="NCBI Taxonomy" id="1975029"/>
    <lineage>
        <taxon>Bacteria</taxon>
        <taxon>Candidatus Uhriibacteriota</taxon>
    </lineage>
</organism>
<accession>A0A2M7Q950</accession>
<dbReference type="Proteomes" id="UP000230973">
    <property type="component" value="Unassembled WGS sequence"/>
</dbReference>
<dbReference type="EMBL" id="PFLC01000053">
    <property type="protein sequence ID" value="PIY62101.1"/>
    <property type="molecule type" value="Genomic_DNA"/>
</dbReference>
<comment type="caution">
    <text evidence="2">The sequence shown here is derived from an EMBL/GenBank/DDBJ whole genome shotgun (WGS) entry which is preliminary data.</text>
</comment>
<evidence type="ECO:0000313" key="2">
    <source>
        <dbReference type="EMBL" id="PIY62101.1"/>
    </source>
</evidence>
<protein>
    <submittedName>
        <fullName evidence="2">Uncharacterized protein</fullName>
    </submittedName>
</protein>
<feature type="region of interest" description="Disordered" evidence="1">
    <location>
        <begin position="46"/>
        <end position="71"/>
    </location>
</feature>
<proteinExistence type="predicted"/>